<dbReference type="RefSeq" id="WP_198638525.1">
    <property type="nucleotide sequence ID" value="NZ_JAEHNY010000006.1"/>
</dbReference>
<dbReference type="Proteomes" id="UP000635665">
    <property type="component" value="Unassembled WGS sequence"/>
</dbReference>
<gene>
    <name evidence="7" type="ORF">I6U50_08550</name>
</gene>
<evidence type="ECO:0000313" key="8">
    <source>
        <dbReference type="Proteomes" id="UP000635665"/>
    </source>
</evidence>
<evidence type="ECO:0000259" key="6">
    <source>
        <dbReference type="PROSITE" id="PS50893"/>
    </source>
</evidence>
<dbReference type="Pfam" id="PF00005">
    <property type="entry name" value="ABC_tran"/>
    <property type="match status" value="1"/>
</dbReference>
<dbReference type="InterPro" id="IPR003593">
    <property type="entry name" value="AAA+_ATPase"/>
</dbReference>
<dbReference type="InterPro" id="IPR027417">
    <property type="entry name" value="P-loop_NTPase"/>
</dbReference>
<keyword evidence="3" id="KW-0547">Nucleotide-binding</keyword>
<dbReference type="EMBL" id="JAEHNY010000006">
    <property type="protein sequence ID" value="MBI6120070.1"/>
    <property type="molecule type" value="Genomic_DNA"/>
</dbReference>
<evidence type="ECO:0000256" key="2">
    <source>
        <dbReference type="ARBA" id="ARBA00022448"/>
    </source>
</evidence>
<reference evidence="7 8" key="1">
    <citation type="submission" date="2020-12" db="EMBL/GenBank/DDBJ databases">
        <title>Salegentibacter orientalis sp. nov., isolated from costal sediment.</title>
        <authorList>
            <person name="Lian F.-B."/>
        </authorList>
    </citation>
    <scope>NUCLEOTIDE SEQUENCE [LARGE SCALE GENOMIC DNA]</scope>
    <source>
        <strain evidence="7 8">F60176</strain>
    </source>
</reference>
<name>A0ABS0TGZ2_9FLAO</name>
<comment type="caution">
    <text evidence="7">The sequence shown here is derived from an EMBL/GenBank/DDBJ whole genome shotgun (WGS) entry which is preliminary data.</text>
</comment>
<evidence type="ECO:0000256" key="4">
    <source>
        <dbReference type="ARBA" id="ARBA00022840"/>
    </source>
</evidence>
<evidence type="ECO:0000313" key="7">
    <source>
        <dbReference type="EMBL" id="MBI6120070.1"/>
    </source>
</evidence>
<dbReference type="InterPro" id="IPR052156">
    <property type="entry name" value="BCAA_Transport_ATP-bd_LivF"/>
</dbReference>
<sequence>MKFEIDNIELYFGNRQILHGVYLKAETGKITGVLGANGSGKSSLLKLFFGSLNSTHKLVRIDNNPYLKPLFKSGLAKYLAQQSFIPPEMKLKTGFHFFKVSLKKFTHIFPEFKNTEKHRIKEFSSGQRRLIEIYICINSRAKLILLDEPFSHLSPSYIEKIKELLQKLKKEKAIVITDHMYKHILDASDELYLLKNGCSKLIKKKSDLEDYRYLNPKTLQ</sequence>
<feature type="domain" description="ABC transporter" evidence="6">
    <location>
        <begin position="3"/>
        <end position="219"/>
    </location>
</feature>
<dbReference type="PROSITE" id="PS50893">
    <property type="entry name" value="ABC_TRANSPORTER_2"/>
    <property type="match status" value="1"/>
</dbReference>
<dbReference type="PANTHER" id="PTHR43820:SF4">
    <property type="entry name" value="HIGH-AFFINITY BRANCHED-CHAIN AMINO ACID TRANSPORT ATP-BINDING PROTEIN LIVF"/>
    <property type="match status" value="1"/>
</dbReference>
<dbReference type="SMART" id="SM00382">
    <property type="entry name" value="AAA"/>
    <property type="match status" value="1"/>
</dbReference>
<proteinExistence type="inferred from homology"/>
<protein>
    <submittedName>
        <fullName evidence="7">ABC transporter ATP-binding protein</fullName>
    </submittedName>
</protein>
<keyword evidence="5" id="KW-0029">Amino-acid transport</keyword>
<dbReference type="GO" id="GO:0005524">
    <property type="term" value="F:ATP binding"/>
    <property type="evidence" value="ECO:0007669"/>
    <property type="project" value="UniProtKB-KW"/>
</dbReference>
<evidence type="ECO:0000256" key="1">
    <source>
        <dbReference type="ARBA" id="ARBA00005417"/>
    </source>
</evidence>
<organism evidence="7 8">
    <name type="scientific">Salegentibacter maritimus</name>
    <dbReference type="NCBI Taxonomy" id="2794347"/>
    <lineage>
        <taxon>Bacteria</taxon>
        <taxon>Pseudomonadati</taxon>
        <taxon>Bacteroidota</taxon>
        <taxon>Flavobacteriia</taxon>
        <taxon>Flavobacteriales</taxon>
        <taxon>Flavobacteriaceae</taxon>
        <taxon>Salegentibacter</taxon>
    </lineage>
</organism>
<dbReference type="Gene3D" id="3.40.50.300">
    <property type="entry name" value="P-loop containing nucleotide triphosphate hydrolases"/>
    <property type="match status" value="1"/>
</dbReference>
<comment type="similarity">
    <text evidence="1">Belongs to the ABC transporter superfamily.</text>
</comment>
<dbReference type="InterPro" id="IPR003439">
    <property type="entry name" value="ABC_transporter-like_ATP-bd"/>
</dbReference>
<evidence type="ECO:0000256" key="3">
    <source>
        <dbReference type="ARBA" id="ARBA00022741"/>
    </source>
</evidence>
<dbReference type="SUPFAM" id="SSF52540">
    <property type="entry name" value="P-loop containing nucleoside triphosphate hydrolases"/>
    <property type="match status" value="1"/>
</dbReference>
<keyword evidence="2" id="KW-0813">Transport</keyword>
<accession>A0ABS0TGZ2</accession>
<evidence type="ECO:0000256" key="5">
    <source>
        <dbReference type="ARBA" id="ARBA00022970"/>
    </source>
</evidence>
<dbReference type="PANTHER" id="PTHR43820">
    <property type="entry name" value="HIGH-AFFINITY BRANCHED-CHAIN AMINO ACID TRANSPORT ATP-BINDING PROTEIN LIVF"/>
    <property type="match status" value="1"/>
</dbReference>
<keyword evidence="8" id="KW-1185">Reference proteome</keyword>
<keyword evidence="4 7" id="KW-0067">ATP-binding</keyword>